<dbReference type="Gene3D" id="3.40.50.1000">
    <property type="entry name" value="HAD superfamily/HAD-like"/>
    <property type="match status" value="1"/>
</dbReference>
<dbReference type="AlphaFoldDB" id="A0A024FZK0"/>
<sequence>MAIKNLIYELLPFVCFGSPVEEFYRKIDGTGSKNFFRKVFDKISESKANGDNVCAFFGMNGGIMNSDLSSLVFAYQVRRFHFAFWAEDVETVFKIQGASEGCALSDSYILEDKRSVTIHDIARHICEIFTKYNSIDRYDVELAAADKSRLGALIADWVKVIIQHTENNDEIPKCRALSTTYKYRLLYKMSNEDQEKLVLEVLRKQPNEENSSDFPAIYEEQKALIAALKDVGVARLVISTVPKGYLDAIIKHFELDIELEAVFGSHLILRFSPGGVVDGMDSAMEKTTQEIIHSQPCKAYYASGDIMVDYALLVHIIMLQGFVLFRQQLPLPVDLTCFSNSPSVHIQNVELNVAKWKNERHHTRKR</sequence>
<protein>
    <submittedName>
        <fullName evidence="1">Uncharacterized protein</fullName>
    </submittedName>
</protein>
<keyword evidence="2" id="KW-1185">Reference proteome</keyword>
<reference evidence="1 2" key="1">
    <citation type="submission" date="2012-05" db="EMBL/GenBank/DDBJ databases">
        <title>Recombination and specialization in a pathogen metapopulation.</title>
        <authorList>
            <person name="Gardiner A."/>
            <person name="Kemen E."/>
            <person name="Schultz-Larsen T."/>
            <person name="MacLean D."/>
            <person name="Van Oosterhout C."/>
            <person name="Jones J.D.G."/>
        </authorList>
    </citation>
    <scope>NUCLEOTIDE SEQUENCE [LARGE SCALE GENOMIC DNA]</scope>
    <source>
        <strain evidence="1 2">Ac Nc2</strain>
    </source>
</reference>
<dbReference type="Proteomes" id="UP000053237">
    <property type="component" value="Unassembled WGS sequence"/>
</dbReference>
<evidence type="ECO:0000313" key="2">
    <source>
        <dbReference type="Proteomes" id="UP000053237"/>
    </source>
</evidence>
<gene>
    <name evidence="1" type="ORF">BN9_006950</name>
</gene>
<dbReference type="InParanoid" id="A0A024FZK0"/>
<comment type="caution">
    <text evidence="1">The sequence shown here is derived from an EMBL/GenBank/DDBJ whole genome shotgun (WGS) entry which is preliminary data.</text>
</comment>
<proteinExistence type="predicted"/>
<evidence type="ECO:0000313" key="1">
    <source>
        <dbReference type="EMBL" id="CCI39911.1"/>
    </source>
</evidence>
<dbReference type="InterPro" id="IPR023214">
    <property type="entry name" value="HAD_sf"/>
</dbReference>
<dbReference type="EMBL" id="CAIX01000004">
    <property type="protein sequence ID" value="CCI39911.1"/>
    <property type="molecule type" value="Genomic_DNA"/>
</dbReference>
<organism evidence="1 2">
    <name type="scientific">Albugo candida</name>
    <dbReference type="NCBI Taxonomy" id="65357"/>
    <lineage>
        <taxon>Eukaryota</taxon>
        <taxon>Sar</taxon>
        <taxon>Stramenopiles</taxon>
        <taxon>Oomycota</taxon>
        <taxon>Peronosporomycetes</taxon>
        <taxon>Albuginales</taxon>
        <taxon>Albuginaceae</taxon>
        <taxon>Albugo</taxon>
    </lineage>
</organism>
<name>A0A024FZK0_9STRA</name>
<accession>A0A024FZK0</accession>